<dbReference type="InterPro" id="IPR013149">
    <property type="entry name" value="ADH-like_C"/>
</dbReference>
<dbReference type="Gene3D" id="3.40.50.720">
    <property type="entry name" value="NAD(P)-binding Rossmann-like Domain"/>
    <property type="match status" value="1"/>
</dbReference>
<name>A0A382DC28_9ZZZZ</name>
<dbReference type="EMBL" id="UINC01038486">
    <property type="protein sequence ID" value="SVB35572.1"/>
    <property type="molecule type" value="Genomic_DNA"/>
</dbReference>
<keyword evidence="1" id="KW-0521">NADP</keyword>
<dbReference type="GO" id="GO:0016491">
    <property type="term" value="F:oxidoreductase activity"/>
    <property type="evidence" value="ECO:0007669"/>
    <property type="project" value="InterPro"/>
</dbReference>
<dbReference type="Gene3D" id="3.90.180.10">
    <property type="entry name" value="Medium-chain alcohol dehydrogenases, catalytic domain"/>
    <property type="match status" value="1"/>
</dbReference>
<dbReference type="SMART" id="SM00829">
    <property type="entry name" value="PKS_ER"/>
    <property type="match status" value="1"/>
</dbReference>
<dbReference type="SUPFAM" id="SSF50129">
    <property type="entry name" value="GroES-like"/>
    <property type="match status" value="1"/>
</dbReference>
<dbReference type="InterPro" id="IPR011032">
    <property type="entry name" value="GroES-like_sf"/>
</dbReference>
<dbReference type="Pfam" id="PF00107">
    <property type="entry name" value="ADH_zinc_N"/>
    <property type="match status" value="1"/>
</dbReference>
<evidence type="ECO:0000259" key="2">
    <source>
        <dbReference type="SMART" id="SM00829"/>
    </source>
</evidence>
<sequence length="329" mass="36076">MRAIRVTEQSESAEFLKFELVEIDPPIPSEKECLIEVCASGINPSDVKALLGKMPYLTWPRTPGRDYAGVVIEGPSEYIGKEVWGTGGDLGMRRDGNHAQFALIDVAGVREKPKNISMLEAGSIGVPWTCAWLGMVKGSRVQEGETIVVFGANGKVGEASVQIGSGVGGRIISVERNRDDYNGHASGPVEVINLSKEADIQSAIMDRTNGRGADIIMNTVGSPYFELANQCLAKGGRQIIISTFIEKNEFNLRTFYRGNHTLVGVSNMDHDHIESGGILETLRKGFENTTYKPYPIRSDKIFGLDEVREAYNLVLQDVTRDRVVINPQC</sequence>
<feature type="domain" description="Enoyl reductase (ER)" evidence="2">
    <location>
        <begin position="11"/>
        <end position="325"/>
    </location>
</feature>
<proteinExistence type="predicted"/>
<gene>
    <name evidence="3" type="ORF">METZ01_LOCUS188426</name>
</gene>
<organism evidence="3">
    <name type="scientific">marine metagenome</name>
    <dbReference type="NCBI Taxonomy" id="408172"/>
    <lineage>
        <taxon>unclassified sequences</taxon>
        <taxon>metagenomes</taxon>
        <taxon>ecological metagenomes</taxon>
    </lineage>
</organism>
<dbReference type="Pfam" id="PF08240">
    <property type="entry name" value="ADH_N"/>
    <property type="match status" value="1"/>
</dbReference>
<dbReference type="AlphaFoldDB" id="A0A382DC28"/>
<accession>A0A382DC28</accession>
<dbReference type="PANTHER" id="PTHR44154:SF1">
    <property type="entry name" value="QUINONE OXIDOREDUCTASE"/>
    <property type="match status" value="1"/>
</dbReference>
<evidence type="ECO:0000313" key="3">
    <source>
        <dbReference type="EMBL" id="SVB35572.1"/>
    </source>
</evidence>
<dbReference type="InterPro" id="IPR013154">
    <property type="entry name" value="ADH-like_N"/>
</dbReference>
<dbReference type="InterPro" id="IPR051603">
    <property type="entry name" value="Zinc-ADH_QOR/CCCR"/>
</dbReference>
<dbReference type="PANTHER" id="PTHR44154">
    <property type="entry name" value="QUINONE OXIDOREDUCTASE"/>
    <property type="match status" value="1"/>
</dbReference>
<dbReference type="InterPro" id="IPR036291">
    <property type="entry name" value="NAD(P)-bd_dom_sf"/>
</dbReference>
<protein>
    <recommendedName>
        <fullName evidence="2">Enoyl reductase (ER) domain-containing protein</fullName>
    </recommendedName>
</protein>
<dbReference type="SUPFAM" id="SSF51735">
    <property type="entry name" value="NAD(P)-binding Rossmann-fold domains"/>
    <property type="match status" value="1"/>
</dbReference>
<evidence type="ECO:0000256" key="1">
    <source>
        <dbReference type="ARBA" id="ARBA00022857"/>
    </source>
</evidence>
<reference evidence="3" key="1">
    <citation type="submission" date="2018-05" db="EMBL/GenBank/DDBJ databases">
        <authorList>
            <person name="Lanie J.A."/>
            <person name="Ng W.-L."/>
            <person name="Kazmierczak K.M."/>
            <person name="Andrzejewski T.M."/>
            <person name="Davidsen T.M."/>
            <person name="Wayne K.J."/>
            <person name="Tettelin H."/>
            <person name="Glass J.I."/>
            <person name="Rusch D."/>
            <person name="Podicherti R."/>
            <person name="Tsui H.-C.T."/>
            <person name="Winkler M.E."/>
        </authorList>
    </citation>
    <scope>NUCLEOTIDE SEQUENCE</scope>
</reference>
<dbReference type="InterPro" id="IPR020843">
    <property type="entry name" value="ER"/>
</dbReference>